<dbReference type="SMART" id="SM01114">
    <property type="entry name" value="CXC"/>
    <property type="match status" value="2"/>
</dbReference>
<dbReference type="Proteomes" id="UP000225706">
    <property type="component" value="Unassembled WGS sequence"/>
</dbReference>
<sequence length="624" mass="66226">MLNRKEICRSESTSGATAHLWDAMVMKVVLLCLFLRVTIHIGLDNHASHFSKEKLKGISSFMEKIITVKQEPIDDAYPTPLSTTTATTTASTTNITTAAQNATAKTTAVVTLPSGMVATRAGPAATVPAPEPQIFFIQPKPEVQKQQCAVTQVAKSLIWSEAEGDLVVIATTIATTAARTITTAAQSKPPLVVISGSPIKLTPISRGGTALTGGQTNSSSAGNITCTLVHVQPFPNKQQIAPKTGGSPSKQTIPVQFQKLVPISVATTSLSKVQTGTAPQFTIAAPAGSVSGVRHIAPKVNMVSAVPTGQAVQLTTPTVQVRNIAPAVEKTAQVPQQLAPKPVQTQVGSGAQQQRLIVPALPSTIPQITTAGASGSLQFPHGVISGGVVYLPQQALASGGFPIAVPLQANALNTQAQGGMTVNGSSPESSPPNRPRKPCNCTKSQCLKLYCECFANGEFCSNCNCVNCCNNMDHEKERSKAIKACLERNPQAFHPKIGKGRGDSDRRHNKGCHCKRSGCLKNYCECYEAKILCTNLCKCTGCKNFEESPERKTLMHLADAAEVRVKQQNAARTKLESQIEDLPSRPTFLTNSGERLPFSFVTDEVVQATCQCLLEQASEAENVP</sequence>
<evidence type="ECO:0000256" key="1">
    <source>
        <dbReference type="ARBA" id="ARBA00004123"/>
    </source>
</evidence>
<reference evidence="7" key="1">
    <citation type="journal article" date="2017" name="bioRxiv">
        <title>Comparative analysis of the genomes of Stylophora pistillata and Acropora digitifera provides evidence for extensive differences between species of corals.</title>
        <authorList>
            <person name="Voolstra C.R."/>
            <person name="Li Y."/>
            <person name="Liew Y.J."/>
            <person name="Baumgarten S."/>
            <person name="Zoccola D."/>
            <person name="Flot J.-F."/>
            <person name="Tambutte S."/>
            <person name="Allemand D."/>
            <person name="Aranda M."/>
        </authorList>
    </citation>
    <scope>NUCLEOTIDE SEQUENCE [LARGE SCALE GENOMIC DNA]</scope>
</reference>
<dbReference type="PANTHER" id="PTHR12446">
    <property type="entry name" value="TESMIN/TSO1-RELATED"/>
    <property type="match status" value="1"/>
</dbReference>
<gene>
    <name evidence="6" type="primary">LIN54</name>
    <name evidence="6" type="ORF">AWC38_SpisGene7240</name>
</gene>
<comment type="caution">
    <text evidence="6">The sequence shown here is derived from an EMBL/GenBank/DDBJ whole genome shotgun (WGS) entry which is preliminary data.</text>
</comment>
<dbReference type="InterPro" id="IPR028307">
    <property type="entry name" value="Lin-54_fam"/>
</dbReference>
<evidence type="ECO:0000256" key="2">
    <source>
        <dbReference type="ARBA" id="ARBA00007267"/>
    </source>
</evidence>
<organism evidence="6 7">
    <name type="scientific">Stylophora pistillata</name>
    <name type="common">Smooth cauliflower coral</name>
    <dbReference type="NCBI Taxonomy" id="50429"/>
    <lineage>
        <taxon>Eukaryota</taxon>
        <taxon>Metazoa</taxon>
        <taxon>Cnidaria</taxon>
        <taxon>Anthozoa</taxon>
        <taxon>Hexacorallia</taxon>
        <taxon>Scleractinia</taxon>
        <taxon>Astrocoeniina</taxon>
        <taxon>Pocilloporidae</taxon>
        <taxon>Stylophora</taxon>
    </lineage>
</organism>
<dbReference type="GO" id="GO:0006355">
    <property type="term" value="P:regulation of DNA-templated transcription"/>
    <property type="evidence" value="ECO:0007669"/>
    <property type="project" value="TreeGrafter"/>
</dbReference>
<dbReference type="GO" id="GO:0005634">
    <property type="term" value="C:nucleus"/>
    <property type="evidence" value="ECO:0007669"/>
    <property type="project" value="UniProtKB-SubCell"/>
</dbReference>
<feature type="domain" description="CRC" evidence="5">
    <location>
        <begin position="435"/>
        <end position="547"/>
    </location>
</feature>
<dbReference type="PANTHER" id="PTHR12446:SF34">
    <property type="entry name" value="PROTEIN LIN-54 HOMOLOG"/>
    <property type="match status" value="1"/>
</dbReference>
<comment type="subcellular location">
    <subcellularLocation>
        <location evidence="1">Nucleus</location>
    </subcellularLocation>
</comment>
<accession>A0A2B4SFB2</accession>
<dbReference type="AlphaFoldDB" id="A0A2B4SFB2"/>
<feature type="region of interest" description="Disordered" evidence="4">
    <location>
        <begin position="417"/>
        <end position="437"/>
    </location>
</feature>
<proteinExistence type="inferred from homology"/>
<protein>
    <submittedName>
        <fullName evidence="6">Protein lin-54-like</fullName>
    </submittedName>
</protein>
<evidence type="ECO:0000313" key="6">
    <source>
        <dbReference type="EMBL" id="PFX28066.1"/>
    </source>
</evidence>
<dbReference type="InterPro" id="IPR005172">
    <property type="entry name" value="CRC"/>
</dbReference>
<dbReference type="OrthoDB" id="5976031at2759"/>
<dbReference type="Pfam" id="PF03638">
    <property type="entry name" value="TCR"/>
    <property type="match status" value="2"/>
</dbReference>
<evidence type="ECO:0000256" key="4">
    <source>
        <dbReference type="SAM" id="MobiDB-lite"/>
    </source>
</evidence>
<keyword evidence="3" id="KW-0539">Nucleus</keyword>
<keyword evidence="7" id="KW-1185">Reference proteome</keyword>
<comment type="similarity">
    <text evidence="2">Belongs to the lin-54 family.</text>
</comment>
<evidence type="ECO:0000256" key="3">
    <source>
        <dbReference type="ARBA" id="ARBA00023242"/>
    </source>
</evidence>
<dbReference type="PROSITE" id="PS51634">
    <property type="entry name" value="CRC"/>
    <property type="match status" value="1"/>
</dbReference>
<dbReference type="InterPro" id="IPR033467">
    <property type="entry name" value="Tesmin/TSO1-like_CXC"/>
</dbReference>
<dbReference type="EMBL" id="LSMT01000090">
    <property type="protein sequence ID" value="PFX28066.1"/>
    <property type="molecule type" value="Genomic_DNA"/>
</dbReference>
<dbReference type="STRING" id="50429.A0A2B4SFB2"/>
<evidence type="ECO:0000313" key="7">
    <source>
        <dbReference type="Proteomes" id="UP000225706"/>
    </source>
</evidence>
<name>A0A2B4SFB2_STYPI</name>
<evidence type="ECO:0000259" key="5">
    <source>
        <dbReference type="PROSITE" id="PS51634"/>
    </source>
</evidence>